<dbReference type="Proteomes" id="UP001501231">
    <property type="component" value="Unassembled WGS sequence"/>
</dbReference>
<feature type="transmembrane region" description="Helical" evidence="9">
    <location>
        <begin position="96"/>
        <end position="118"/>
    </location>
</feature>
<dbReference type="Pfam" id="PF02653">
    <property type="entry name" value="BPD_transp_2"/>
    <property type="match status" value="1"/>
</dbReference>
<comment type="subcellular location">
    <subcellularLocation>
        <location evidence="1">Cell membrane</location>
        <topology evidence="1">Multi-pass membrane protein</topology>
    </subcellularLocation>
</comment>
<keyword evidence="6 9" id="KW-1133">Transmembrane helix</keyword>
<evidence type="ECO:0000256" key="5">
    <source>
        <dbReference type="ARBA" id="ARBA00022970"/>
    </source>
</evidence>
<keyword evidence="11" id="KW-1185">Reference proteome</keyword>
<dbReference type="PANTHER" id="PTHR11795">
    <property type="entry name" value="BRANCHED-CHAIN AMINO ACID TRANSPORT SYSTEM PERMEASE PROTEIN LIVH"/>
    <property type="match status" value="1"/>
</dbReference>
<dbReference type="InterPro" id="IPR052157">
    <property type="entry name" value="BCAA_transport_permease"/>
</dbReference>
<evidence type="ECO:0000313" key="11">
    <source>
        <dbReference type="Proteomes" id="UP001501231"/>
    </source>
</evidence>
<organism evidence="10 11">
    <name type="scientific">Actinomadura vinacea</name>
    <dbReference type="NCBI Taxonomy" id="115336"/>
    <lineage>
        <taxon>Bacteria</taxon>
        <taxon>Bacillati</taxon>
        <taxon>Actinomycetota</taxon>
        <taxon>Actinomycetes</taxon>
        <taxon>Streptosporangiales</taxon>
        <taxon>Thermomonosporaceae</taxon>
        <taxon>Actinomadura</taxon>
    </lineage>
</organism>
<evidence type="ECO:0000256" key="9">
    <source>
        <dbReference type="SAM" id="Phobius"/>
    </source>
</evidence>
<keyword evidence="7 9" id="KW-0472">Membrane</keyword>
<keyword evidence="2" id="KW-0813">Transport</keyword>
<keyword evidence="5" id="KW-0029">Amino-acid transport</keyword>
<reference evidence="10 11" key="1">
    <citation type="journal article" date="2019" name="Int. J. Syst. Evol. Microbiol.">
        <title>The Global Catalogue of Microorganisms (GCM) 10K type strain sequencing project: providing services to taxonomists for standard genome sequencing and annotation.</title>
        <authorList>
            <consortium name="The Broad Institute Genomics Platform"/>
            <consortium name="The Broad Institute Genome Sequencing Center for Infectious Disease"/>
            <person name="Wu L."/>
            <person name="Ma J."/>
        </authorList>
    </citation>
    <scope>NUCLEOTIDE SEQUENCE [LARGE SCALE GENOMIC DNA]</scope>
    <source>
        <strain evidence="10 11">JCM 3325</strain>
    </source>
</reference>
<feature type="transmembrane region" description="Helical" evidence="9">
    <location>
        <begin position="267"/>
        <end position="285"/>
    </location>
</feature>
<proteinExistence type="inferred from homology"/>
<evidence type="ECO:0000256" key="4">
    <source>
        <dbReference type="ARBA" id="ARBA00022692"/>
    </source>
</evidence>
<feature type="transmembrane region" description="Helical" evidence="9">
    <location>
        <begin position="138"/>
        <end position="161"/>
    </location>
</feature>
<dbReference type="CDD" id="cd06582">
    <property type="entry name" value="TM_PBP1_LivH_like"/>
    <property type="match status" value="1"/>
</dbReference>
<evidence type="ECO:0000256" key="6">
    <source>
        <dbReference type="ARBA" id="ARBA00022989"/>
    </source>
</evidence>
<keyword evidence="3" id="KW-1003">Cell membrane</keyword>
<evidence type="ECO:0000256" key="1">
    <source>
        <dbReference type="ARBA" id="ARBA00004651"/>
    </source>
</evidence>
<evidence type="ECO:0000256" key="7">
    <source>
        <dbReference type="ARBA" id="ARBA00023136"/>
    </source>
</evidence>
<evidence type="ECO:0000256" key="3">
    <source>
        <dbReference type="ARBA" id="ARBA00022475"/>
    </source>
</evidence>
<sequence length="293" mass="30407">MTPELAQALVGALVLAGLYAAVGVGFVILYKATGVLNFAQGGLMLLGALIFYSVTTGLGVPWAAAIPLTLLALTAIGALTYGLLFRRLVGAAEFSLVIATLGLNVVLVVIVLMIWGPSTRTMPEPLSRSPWFSLGPVSFSRLDVFLILFALATVIVFDQLIRRSRVGVKMRAVADGPLLAALTKISVHRMSAIAWGVAALCAGVAGIVQAMRLSIDPTGIQALGLTAFPAVLLGGLDSIRGVVLGGVVLAVVQTGATYLIGGAWSDVLAYAVLLAVLLVRPQGFFGSQKVVRL</sequence>
<gene>
    <name evidence="10" type="ORF">GCM10010191_09370</name>
</gene>
<feature type="transmembrane region" description="Helical" evidence="9">
    <location>
        <begin position="35"/>
        <end position="54"/>
    </location>
</feature>
<feature type="transmembrane region" description="Helical" evidence="9">
    <location>
        <begin position="60"/>
        <end position="84"/>
    </location>
</feature>
<dbReference type="RefSeq" id="WP_344587185.1">
    <property type="nucleotide sequence ID" value="NZ_BAAARW010000003.1"/>
</dbReference>
<feature type="transmembrane region" description="Helical" evidence="9">
    <location>
        <begin position="6"/>
        <end position="28"/>
    </location>
</feature>
<keyword evidence="4 9" id="KW-0812">Transmembrane</keyword>
<evidence type="ECO:0000256" key="8">
    <source>
        <dbReference type="ARBA" id="ARBA00037998"/>
    </source>
</evidence>
<accession>A0ABN3IGU6</accession>
<evidence type="ECO:0000313" key="10">
    <source>
        <dbReference type="EMBL" id="GAA2403856.1"/>
    </source>
</evidence>
<name>A0ABN3IGU6_9ACTN</name>
<protein>
    <submittedName>
        <fullName evidence="10">Branched-chain amino acid ABC transporter permease</fullName>
    </submittedName>
</protein>
<evidence type="ECO:0000256" key="2">
    <source>
        <dbReference type="ARBA" id="ARBA00022448"/>
    </source>
</evidence>
<dbReference type="EMBL" id="BAAARW010000003">
    <property type="protein sequence ID" value="GAA2403856.1"/>
    <property type="molecule type" value="Genomic_DNA"/>
</dbReference>
<dbReference type="PANTHER" id="PTHR11795:SF451">
    <property type="entry name" value="ABC TRANSPORTER PERMEASE PROTEIN"/>
    <property type="match status" value="1"/>
</dbReference>
<comment type="similarity">
    <text evidence="8">Belongs to the binding-protein-dependent transport system permease family. LivHM subfamily.</text>
</comment>
<comment type="caution">
    <text evidence="10">The sequence shown here is derived from an EMBL/GenBank/DDBJ whole genome shotgun (WGS) entry which is preliminary data.</text>
</comment>
<dbReference type="InterPro" id="IPR001851">
    <property type="entry name" value="ABC_transp_permease"/>
</dbReference>
<feature type="transmembrane region" description="Helical" evidence="9">
    <location>
        <begin position="192"/>
        <end position="212"/>
    </location>
</feature>